<proteinExistence type="predicted"/>
<dbReference type="RefSeq" id="WP_172505915.1">
    <property type="nucleotide sequence ID" value="NZ_OENE01000048.1"/>
</dbReference>
<accession>A0A2I2MBK6</accession>
<gene>
    <name evidence="1" type="ORF">TNO010_520225</name>
</gene>
<dbReference type="EMBL" id="OENE01000048">
    <property type="protein sequence ID" value="SOU89836.1"/>
    <property type="molecule type" value="Genomic_DNA"/>
</dbReference>
<reference evidence="1 2" key="1">
    <citation type="submission" date="2017-11" db="EMBL/GenBank/DDBJ databases">
        <authorList>
            <person name="Duchaud E."/>
        </authorList>
    </citation>
    <scope>NUCLEOTIDE SEQUENCE [LARGE SCALE GENOMIC DNA]</scope>
    <source>
        <strain evidence="1 2">TNO010</strain>
    </source>
</reference>
<name>A0A2I2MBK6_9FLAO</name>
<dbReference type="Proteomes" id="UP000490060">
    <property type="component" value="Unassembled WGS sequence"/>
</dbReference>
<protein>
    <submittedName>
        <fullName evidence="1">Uncharacterized protein</fullName>
    </submittedName>
</protein>
<organism evidence="1 2">
    <name type="scientific">Tenacibaculum finnmarkense genomovar ulcerans</name>
    <dbReference type="NCBI Taxonomy" id="2781388"/>
    <lineage>
        <taxon>Bacteria</taxon>
        <taxon>Pseudomonadati</taxon>
        <taxon>Bacteroidota</taxon>
        <taxon>Flavobacteriia</taxon>
        <taxon>Flavobacteriales</taxon>
        <taxon>Flavobacteriaceae</taxon>
        <taxon>Tenacibaculum</taxon>
        <taxon>Tenacibaculum finnmarkense</taxon>
    </lineage>
</organism>
<evidence type="ECO:0000313" key="2">
    <source>
        <dbReference type="Proteomes" id="UP000490060"/>
    </source>
</evidence>
<dbReference type="AlphaFoldDB" id="A0A2I2MBK6"/>
<evidence type="ECO:0000313" key="1">
    <source>
        <dbReference type="EMBL" id="SOU89836.1"/>
    </source>
</evidence>
<sequence length="125" mass="14454">MNRKLIKTAKDYQGLDRQIKILQAKMKPLKAELLKYAQENKADFDEAFQLKFENGTYISHRVKDIVGGTKSQKAILMGYQLEFVKRDLDEAKVIEEAPKNAKLRKFLTKNNLKITQKETFAIYAG</sequence>